<dbReference type="EMBL" id="LGCK01000006">
    <property type="protein sequence ID" value="KPL73379.1"/>
    <property type="molecule type" value="Genomic_DNA"/>
</dbReference>
<keyword evidence="3" id="KW-1185">Reference proteome</keyword>
<feature type="transmembrane region" description="Helical" evidence="1">
    <location>
        <begin position="163"/>
        <end position="187"/>
    </location>
</feature>
<evidence type="ECO:0000256" key="1">
    <source>
        <dbReference type="SAM" id="Phobius"/>
    </source>
</evidence>
<dbReference type="OrthoDB" id="1496196at2"/>
<evidence type="ECO:0000313" key="2">
    <source>
        <dbReference type="EMBL" id="KPL73379.1"/>
    </source>
</evidence>
<name>A0A0P6X226_9CHLR</name>
<dbReference type="Proteomes" id="UP000050430">
    <property type="component" value="Unassembled WGS sequence"/>
</dbReference>
<keyword evidence="1" id="KW-1133">Transmembrane helix</keyword>
<organism evidence="2 3">
    <name type="scientific">Leptolinea tardivitalis</name>
    <dbReference type="NCBI Taxonomy" id="229920"/>
    <lineage>
        <taxon>Bacteria</taxon>
        <taxon>Bacillati</taxon>
        <taxon>Chloroflexota</taxon>
        <taxon>Anaerolineae</taxon>
        <taxon>Anaerolineales</taxon>
        <taxon>Anaerolineaceae</taxon>
        <taxon>Leptolinea</taxon>
    </lineage>
</organism>
<protein>
    <submittedName>
        <fullName evidence="2">Uncharacterized protein</fullName>
    </submittedName>
</protein>
<dbReference type="RefSeq" id="WP_062421799.1">
    <property type="nucleotide sequence ID" value="NZ_BBYA01000009.1"/>
</dbReference>
<reference evidence="2 3" key="1">
    <citation type="submission" date="2015-07" db="EMBL/GenBank/DDBJ databases">
        <title>Genome sequence of Leptolinea tardivitalis DSM 16556.</title>
        <authorList>
            <person name="Hemp J."/>
            <person name="Ward L.M."/>
            <person name="Pace L.A."/>
            <person name="Fischer W.W."/>
        </authorList>
    </citation>
    <scope>NUCLEOTIDE SEQUENCE [LARGE SCALE GENOMIC DNA]</scope>
    <source>
        <strain evidence="2 3">YMTK-2</strain>
    </source>
</reference>
<gene>
    <name evidence="2" type="ORF">ADM99_03985</name>
</gene>
<feature type="transmembrane region" description="Helical" evidence="1">
    <location>
        <begin position="121"/>
        <end position="142"/>
    </location>
</feature>
<feature type="transmembrane region" description="Helical" evidence="1">
    <location>
        <begin position="207"/>
        <end position="226"/>
    </location>
</feature>
<dbReference type="InterPro" id="IPR047928">
    <property type="entry name" value="Perm_prefix_1"/>
</dbReference>
<evidence type="ECO:0000313" key="3">
    <source>
        <dbReference type="Proteomes" id="UP000050430"/>
    </source>
</evidence>
<keyword evidence="1" id="KW-0472">Membrane</keyword>
<comment type="caution">
    <text evidence="2">The sequence shown here is derived from an EMBL/GenBank/DDBJ whole genome shotgun (WGS) entry which is preliminary data.</text>
</comment>
<sequence>MHNLDELISRWKSGLNLQENILADDIDELEDHLRMGISHLVSLGLSEEEAFLIAARRIGTGANLEAEFEKVNTGSLWIHRLRWMVIGILGFQALSTVWAFLARAGSSWLLMSTKSILSSGILFVVLSILLPVILWLGVKTLTREKTLGIVRQSPFSQFVEQRWGWLLGCLAGLFLLVPIGGILLTSITAANMPITMYAEYSAVVSMYQLVSGILLPLLGLILLQWLNVDRKKHLATN</sequence>
<dbReference type="NCBIfam" id="NF038403">
    <property type="entry name" value="perm_prefix_1"/>
    <property type="match status" value="1"/>
</dbReference>
<dbReference type="AlphaFoldDB" id="A0A0P6X226"/>
<accession>A0A0P6X226</accession>
<dbReference type="STRING" id="229920.ADM99_03985"/>
<feature type="transmembrane region" description="Helical" evidence="1">
    <location>
        <begin position="83"/>
        <end position="101"/>
    </location>
</feature>
<keyword evidence="1" id="KW-0812">Transmembrane</keyword>
<proteinExistence type="predicted"/>